<dbReference type="Gene3D" id="1.20.120.350">
    <property type="entry name" value="Voltage-gated potassium channels. Chain C"/>
    <property type="match status" value="2"/>
</dbReference>
<feature type="transmembrane region" description="Helical" evidence="12">
    <location>
        <begin position="825"/>
        <end position="844"/>
    </location>
</feature>
<keyword evidence="3" id="KW-1003">Cell membrane</keyword>
<dbReference type="Gene3D" id="1.10.287.70">
    <property type="match status" value="2"/>
</dbReference>
<keyword evidence="6 12" id="KW-1133">Transmembrane helix</keyword>
<evidence type="ECO:0000259" key="14">
    <source>
        <dbReference type="Pfam" id="PF06512"/>
    </source>
</evidence>
<dbReference type="InterPro" id="IPR043203">
    <property type="entry name" value="VGCC_Ca_Na"/>
</dbReference>
<feature type="transmembrane region" description="Helical" evidence="12">
    <location>
        <begin position="357"/>
        <end position="381"/>
    </location>
</feature>
<evidence type="ECO:0000259" key="13">
    <source>
        <dbReference type="Pfam" id="PF00520"/>
    </source>
</evidence>
<feature type="domain" description="Ion transport" evidence="13">
    <location>
        <begin position="755"/>
        <end position="982"/>
    </location>
</feature>
<evidence type="ECO:0000256" key="3">
    <source>
        <dbReference type="ARBA" id="ARBA00022475"/>
    </source>
</evidence>
<evidence type="ECO:0000256" key="10">
    <source>
        <dbReference type="SAM" id="Coils"/>
    </source>
</evidence>
<feature type="region of interest" description="Disordered" evidence="11">
    <location>
        <begin position="641"/>
        <end position="670"/>
    </location>
</feature>
<feature type="transmembrane region" description="Helical" evidence="12">
    <location>
        <begin position="791"/>
        <end position="813"/>
    </location>
</feature>
<feature type="compositionally biased region" description="Basic and acidic residues" evidence="11">
    <location>
        <begin position="49"/>
        <end position="61"/>
    </location>
</feature>
<feature type="domain" description="Ion transport" evidence="13">
    <location>
        <begin position="116"/>
        <end position="388"/>
    </location>
</feature>
<feature type="transmembrane region" description="Helical" evidence="12">
    <location>
        <begin position="224"/>
        <end position="243"/>
    </location>
</feature>
<feature type="transmembrane region" description="Helical" evidence="12">
    <location>
        <begin position="946"/>
        <end position="972"/>
    </location>
</feature>
<feature type="transmembrane region" description="Helical" evidence="12">
    <location>
        <begin position="749"/>
        <end position="770"/>
    </location>
</feature>
<gene>
    <name evidence="15" type="ORF">LSH36_17g12010</name>
</gene>
<keyword evidence="16" id="KW-1185">Reference proteome</keyword>
<evidence type="ECO:0000256" key="9">
    <source>
        <dbReference type="ARBA" id="ARBA00023180"/>
    </source>
</evidence>
<feature type="transmembrane region" description="Helical" evidence="12">
    <location>
        <begin position="166"/>
        <end position="188"/>
    </location>
</feature>
<accession>A0AAD9KC10</accession>
<evidence type="ECO:0000313" key="16">
    <source>
        <dbReference type="Proteomes" id="UP001208570"/>
    </source>
</evidence>
<evidence type="ECO:0000256" key="1">
    <source>
        <dbReference type="ARBA" id="ARBA00004651"/>
    </source>
</evidence>
<proteinExistence type="predicted"/>
<evidence type="ECO:0000256" key="2">
    <source>
        <dbReference type="ARBA" id="ARBA00022448"/>
    </source>
</evidence>
<dbReference type="GO" id="GO:0019228">
    <property type="term" value="P:neuronal action potential"/>
    <property type="evidence" value="ECO:0007669"/>
    <property type="project" value="TreeGrafter"/>
</dbReference>
<keyword evidence="7 12" id="KW-0472">Membrane</keyword>
<protein>
    <recommendedName>
        <fullName evidence="17">Sodium channel protein para</fullName>
    </recommendedName>
</protein>
<reference evidence="15" key="1">
    <citation type="journal article" date="2023" name="Mol. Biol. Evol.">
        <title>Third-Generation Sequencing Reveals the Adaptive Role of the Epigenome in Three Deep-Sea Polychaetes.</title>
        <authorList>
            <person name="Perez M."/>
            <person name="Aroh O."/>
            <person name="Sun Y."/>
            <person name="Lan Y."/>
            <person name="Juniper S.K."/>
            <person name="Young C.R."/>
            <person name="Angers B."/>
            <person name="Qian P.Y."/>
        </authorList>
    </citation>
    <scope>NUCLEOTIDE SEQUENCE</scope>
    <source>
        <strain evidence="15">P08H-3</strain>
    </source>
</reference>
<comment type="subcellular location">
    <subcellularLocation>
        <location evidence="1">Cell membrane</location>
        <topology evidence="1">Multi-pass membrane protein</topology>
    </subcellularLocation>
</comment>
<dbReference type="GO" id="GO:0001518">
    <property type="term" value="C:voltage-gated sodium channel complex"/>
    <property type="evidence" value="ECO:0007669"/>
    <property type="project" value="InterPro"/>
</dbReference>
<evidence type="ECO:0000256" key="5">
    <source>
        <dbReference type="ARBA" id="ARBA00022737"/>
    </source>
</evidence>
<evidence type="ECO:0000256" key="8">
    <source>
        <dbReference type="ARBA" id="ARBA00023157"/>
    </source>
</evidence>
<keyword evidence="9" id="KW-0325">Glycoprotein</keyword>
<keyword evidence="8" id="KW-1015">Disulfide bond</keyword>
<dbReference type="InterPro" id="IPR027359">
    <property type="entry name" value="Volt_channel_dom_sf"/>
</dbReference>
<comment type="caution">
    <text evidence="15">The sequence shown here is derived from an EMBL/GenBank/DDBJ whole genome shotgun (WGS) entry which is preliminary data.</text>
</comment>
<dbReference type="InterPro" id="IPR005821">
    <property type="entry name" value="Ion_trans_dom"/>
</dbReference>
<feature type="transmembrane region" description="Helical" evidence="12">
    <location>
        <begin position="1229"/>
        <end position="1248"/>
    </location>
</feature>
<organism evidence="15 16">
    <name type="scientific">Paralvinella palmiformis</name>
    <dbReference type="NCBI Taxonomy" id="53620"/>
    <lineage>
        <taxon>Eukaryota</taxon>
        <taxon>Metazoa</taxon>
        <taxon>Spiralia</taxon>
        <taxon>Lophotrochozoa</taxon>
        <taxon>Annelida</taxon>
        <taxon>Polychaeta</taxon>
        <taxon>Sedentaria</taxon>
        <taxon>Canalipalpata</taxon>
        <taxon>Terebellida</taxon>
        <taxon>Terebelliformia</taxon>
        <taxon>Alvinellidae</taxon>
        <taxon>Paralvinella</taxon>
    </lineage>
</organism>
<keyword evidence="2" id="KW-0813">Transport</keyword>
<feature type="domain" description="Sodium ion transport-associated" evidence="14">
    <location>
        <begin position="986"/>
        <end position="1220"/>
    </location>
</feature>
<dbReference type="AlphaFoldDB" id="A0AAD9KC10"/>
<feature type="region of interest" description="Disordered" evidence="11">
    <location>
        <begin position="29"/>
        <end position="67"/>
    </location>
</feature>
<evidence type="ECO:0000256" key="12">
    <source>
        <dbReference type="SAM" id="Phobius"/>
    </source>
</evidence>
<keyword evidence="5" id="KW-0677">Repeat</keyword>
<keyword evidence="10" id="KW-0175">Coiled coil</keyword>
<feature type="coiled-coil region" evidence="10">
    <location>
        <begin position="378"/>
        <end position="415"/>
    </location>
</feature>
<feature type="transmembrane region" description="Helical" evidence="12">
    <location>
        <begin position="875"/>
        <end position="898"/>
    </location>
</feature>
<evidence type="ECO:0000256" key="7">
    <source>
        <dbReference type="ARBA" id="ARBA00023136"/>
    </source>
</evidence>
<dbReference type="FunFam" id="1.10.287.70:FF:000046">
    <property type="entry name" value="Sodium channel protein"/>
    <property type="match status" value="1"/>
</dbReference>
<evidence type="ECO:0000256" key="11">
    <source>
        <dbReference type="SAM" id="MobiDB-lite"/>
    </source>
</evidence>
<feature type="region of interest" description="Disordered" evidence="11">
    <location>
        <begin position="560"/>
        <end position="580"/>
    </location>
</feature>
<dbReference type="FunFam" id="1.20.120.350:FF:000019">
    <property type="entry name" value="Sodium channel protein"/>
    <property type="match status" value="1"/>
</dbReference>
<dbReference type="Pfam" id="PF06512">
    <property type="entry name" value="Na_trans_assoc"/>
    <property type="match status" value="1"/>
</dbReference>
<sequence>MDLDYREAQPIAPFRLFTKESLTRIERQIQEEKHRCRQAEKTDDEEDRGEEKPRPDPDLEAGKTLPVRYGEFPPDLYGKPIEDIDDYYHNKYTFMVVAKDKTIFRFSALKAMFIVSPFNPLRKATIFILTHPEVFTAIYTMEGAIKIFSRGFILANFTYLRDAWNWLDFVVVALAYITMAIDLGNLAALRTFRVLRALKTVAVVPGLKTIVGALMEAVRRLRDVMILTVFVLSIFALVGLQIYQGALKYKCIKVHPDDFWWKYNATEDEKMEYYLNETNWWMLTPGNAQVCGTALDAGKCPTNFTCIGMGRNPNYGYTNFDNFGWAMLCAFRLMTQDYWENLYQLIIRAMGPWHMCFFVLVILLGSFYLVNLILAIVAMSYDEQHKQDQEDMEEEEEANNALAEERAAAEKALLREELGRSPSAFSGQIYAGREAASLIELEQQVRRVSIINKQGIKESLSLPPSPHNLRRSSQFSWGGGRKKIRHPSPRLGESDAVPLFPFPGLDNLDLPWIDSSNAATPTSEDLCNWSNTHGYVGQRRRLSSTSHSSRMSMLESRFGMDRRRNSAASQRSHGHMRNPHSFYNRHLESTHFAFPRPRGHPLVPEVRLDRTRLDDNVSRDGVVVVVIVVVVVDGGGCGGAGGGGGGGDSNDNQDDNGGGNESSSDGSECDTKSKLFADNPFIYRTPSATTVDHRDVMVLQDLFNTVAMGKKRSFEGMSKKDYIKMKVQLLIDTYECPSWWHKFAHYVELFILDAFVDLFITLCIVINTIFMALDHAGMSPELAHTLSVGNYVFTAIFTLEAALKIIALGPVLYLKDKWNCFDVVIVFLSLIELGLSTVKGLSILRSFRLLRVFKLAKSWPTLNLLIGIIGRTMGALGNLCFVLLIIVFIFAVMGMQLFGSNYTVVWFSEVPRWNFTDFLHSFMIVFRVLCGEWIESMWDCIHCSGYTCVPFFLLTMIIGNLVVLNLFLALLLSSFGAENLQQSQDDGETNKLQEAVDRINRFTQYIKSHVLYCIKVKICKRHAPMDEFDPTITRTDLTSKEYLDGGLPMRNGKVREADLSPDGEDDVTHKDLRILTLRLVKGTSKAHVGYCPVSPYEPNDEDCEVCQGSTRPASCGSCSTIKISKVSSRDSKLSSSESESTKSGSEVSIISESRYSYSREDTESLNKPIDSEGLEISEVNVIFVREPDECCPRCCVKRLPCIDQFSATKCGKTWWSLRCYMYKLVEHKYFETFIIFCIVASSLALVCVGTNPLRVGCKDGARSATSMS</sequence>
<evidence type="ECO:0000256" key="4">
    <source>
        <dbReference type="ARBA" id="ARBA00022692"/>
    </source>
</evidence>
<dbReference type="Pfam" id="PF00520">
    <property type="entry name" value="Ion_trans"/>
    <property type="match status" value="2"/>
</dbReference>
<dbReference type="EMBL" id="JAODUP010000017">
    <property type="protein sequence ID" value="KAK2168411.1"/>
    <property type="molecule type" value="Genomic_DNA"/>
</dbReference>
<evidence type="ECO:0008006" key="17">
    <source>
        <dbReference type="Google" id="ProtNLM"/>
    </source>
</evidence>
<feature type="region of interest" description="Disordered" evidence="11">
    <location>
        <begin position="459"/>
        <end position="492"/>
    </location>
</feature>
<dbReference type="GO" id="GO:0005248">
    <property type="term" value="F:voltage-gated sodium channel activity"/>
    <property type="evidence" value="ECO:0007669"/>
    <property type="project" value="InterPro"/>
</dbReference>
<name>A0AAD9KC10_9ANNE</name>
<dbReference type="GO" id="GO:0086010">
    <property type="term" value="P:membrane depolarization during action potential"/>
    <property type="evidence" value="ECO:0007669"/>
    <property type="project" value="TreeGrafter"/>
</dbReference>
<evidence type="ECO:0000256" key="6">
    <source>
        <dbReference type="ARBA" id="ARBA00022989"/>
    </source>
</evidence>
<dbReference type="PANTHER" id="PTHR10037">
    <property type="entry name" value="VOLTAGE-GATED CATION CHANNEL CALCIUM AND SODIUM"/>
    <property type="match status" value="1"/>
</dbReference>
<keyword evidence="4 12" id="KW-0812">Transmembrane</keyword>
<dbReference type="SUPFAM" id="SSF81324">
    <property type="entry name" value="Voltage-gated potassium channels"/>
    <property type="match status" value="2"/>
</dbReference>
<dbReference type="PANTHER" id="PTHR10037:SF288">
    <property type="entry name" value="SODIUM CHANNEL PROTEIN PARA"/>
    <property type="match status" value="1"/>
</dbReference>
<evidence type="ECO:0000313" key="15">
    <source>
        <dbReference type="EMBL" id="KAK2168411.1"/>
    </source>
</evidence>
<dbReference type="Proteomes" id="UP001208570">
    <property type="component" value="Unassembled WGS sequence"/>
</dbReference>
<dbReference type="InterPro" id="IPR010526">
    <property type="entry name" value="Na_trans_assoc_dom"/>
</dbReference>
<feature type="compositionally biased region" description="Basic and acidic residues" evidence="11">
    <location>
        <begin position="29"/>
        <end position="41"/>
    </location>
</feature>